<dbReference type="PROSITE" id="PS01122">
    <property type="entry name" value="CASPASE_CYS"/>
    <property type="match status" value="1"/>
</dbReference>
<dbReference type="Pfam" id="PF01335">
    <property type="entry name" value="DED"/>
    <property type="match status" value="1"/>
</dbReference>
<dbReference type="PROSITE" id="PS01121">
    <property type="entry name" value="CASPASE_HIS"/>
    <property type="match status" value="1"/>
</dbReference>
<dbReference type="Pfam" id="PF00656">
    <property type="entry name" value="Peptidase_C14"/>
    <property type="match status" value="1"/>
</dbReference>
<organism evidence="12 13">
    <name type="scientific">Calidris pygmaea</name>
    <name type="common">Spoon-billed sandpiper</name>
    <dbReference type="NCBI Taxonomy" id="425635"/>
    <lineage>
        <taxon>Eukaryota</taxon>
        <taxon>Metazoa</taxon>
        <taxon>Chordata</taxon>
        <taxon>Craniata</taxon>
        <taxon>Vertebrata</taxon>
        <taxon>Euteleostomi</taxon>
        <taxon>Archelosauria</taxon>
        <taxon>Archosauria</taxon>
        <taxon>Dinosauria</taxon>
        <taxon>Saurischia</taxon>
        <taxon>Theropoda</taxon>
        <taxon>Coelurosauria</taxon>
        <taxon>Aves</taxon>
        <taxon>Neognathae</taxon>
        <taxon>Neoaves</taxon>
        <taxon>Charadriiformes</taxon>
        <taxon>Scolopacidae</taxon>
        <taxon>Calidris</taxon>
    </lineage>
</organism>
<dbReference type="InterPro" id="IPR033139">
    <property type="entry name" value="Caspase_cys_AS"/>
</dbReference>
<dbReference type="SUPFAM" id="SSF52129">
    <property type="entry name" value="Caspase-like"/>
    <property type="match status" value="1"/>
</dbReference>
<evidence type="ECO:0000256" key="5">
    <source>
        <dbReference type="ARBA" id="ARBA00022801"/>
    </source>
</evidence>
<feature type="domain" description="DED" evidence="9">
    <location>
        <begin position="104"/>
        <end position="137"/>
    </location>
</feature>
<evidence type="ECO:0000259" key="10">
    <source>
        <dbReference type="PROSITE" id="PS50207"/>
    </source>
</evidence>
<keyword evidence="7" id="KW-0865">Zymogen</keyword>
<dbReference type="PRINTS" id="PR00376">
    <property type="entry name" value="IL1BCENZYME"/>
</dbReference>
<dbReference type="PROSITE" id="PS50207">
    <property type="entry name" value="CASPASE_P10"/>
    <property type="match status" value="1"/>
</dbReference>
<dbReference type="GO" id="GO:0006508">
    <property type="term" value="P:proteolysis"/>
    <property type="evidence" value="ECO:0007669"/>
    <property type="project" value="UniProtKB-KW"/>
</dbReference>
<dbReference type="GO" id="GO:0051604">
    <property type="term" value="P:protein maturation"/>
    <property type="evidence" value="ECO:0007669"/>
    <property type="project" value="UniProtKB-ARBA"/>
</dbReference>
<dbReference type="PROSITE" id="PS50168">
    <property type="entry name" value="DED"/>
    <property type="match status" value="2"/>
</dbReference>
<feature type="domain" description="DED" evidence="9">
    <location>
        <begin position="9"/>
        <end position="87"/>
    </location>
</feature>
<sequence>MSSFQNLLKFRQQLLLIDENLVAEDVAALKFLCTDLLPFKKLENVKSAVDIFQLLMAEDYLNEEDTFLLAELLYRMKCHSLLKKLGYTKEKVQECLHEKGRVSPYRQMLYELSENITDDMLKDIIFLLQNCLPRRRLTLVCEERAKHVYGGKGRRRGGNRRKSVKRKIFFLSFLQKMTSYKMDGHHRGICLVINNVEFDGSLQERKGSYRDAEELQRVFTWLGLEVWIYTNQTSWQIKDVMQTWQRWQDHKDSDCFICCILSHGESGAIYGKDEELVSIRMIMSHFTASQCPQLAEKPKLFFIQACQGKEIQRPVYVEADARIPDLSSTQRSISPSESIPEEADFLLGMATIDGYASFRHIQQGTWYIQALCSKLQLLVPRGEDILSILTEVNEDVSRRVDRLGTKKQMPQPAYTLRRKFIFPIPRDPPPSQQHRGF</sequence>
<evidence type="ECO:0000313" key="13">
    <source>
        <dbReference type="Proteomes" id="UP000694419"/>
    </source>
</evidence>
<feature type="domain" description="Caspase family p20" evidence="11">
    <location>
        <begin position="186"/>
        <end position="310"/>
    </location>
</feature>
<evidence type="ECO:0000313" key="12">
    <source>
        <dbReference type="Ensembl" id="ENSCPGP00000001890.1"/>
    </source>
</evidence>
<evidence type="ECO:0000256" key="6">
    <source>
        <dbReference type="ARBA" id="ARBA00022807"/>
    </source>
</evidence>
<dbReference type="InterPro" id="IPR011029">
    <property type="entry name" value="DEATH-like_dom_sf"/>
</dbReference>
<protein>
    <submittedName>
        <fullName evidence="12">Caspase 10</fullName>
    </submittedName>
</protein>
<dbReference type="InterPro" id="IPR011600">
    <property type="entry name" value="Pept_C14_caspase"/>
</dbReference>
<dbReference type="GO" id="GO:0004197">
    <property type="term" value="F:cysteine-type endopeptidase activity"/>
    <property type="evidence" value="ECO:0007669"/>
    <property type="project" value="InterPro"/>
</dbReference>
<dbReference type="InterPro" id="IPR002138">
    <property type="entry name" value="Pept_C14_p10"/>
</dbReference>
<evidence type="ECO:0000259" key="9">
    <source>
        <dbReference type="PROSITE" id="PS50168"/>
    </source>
</evidence>
<dbReference type="InterPro" id="IPR029030">
    <property type="entry name" value="Caspase-like_dom_sf"/>
</dbReference>
<comment type="similarity">
    <text evidence="1 8">Belongs to the peptidase C14A family.</text>
</comment>
<dbReference type="PROSITE" id="PS50208">
    <property type="entry name" value="CASPASE_P20"/>
    <property type="match status" value="1"/>
</dbReference>
<evidence type="ECO:0000256" key="1">
    <source>
        <dbReference type="ARBA" id="ARBA00010134"/>
    </source>
</evidence>
<keyword evidence="4" id="KW-0677">Repeat</keyword>
<dbReference type="SMART" id="SM00115">
    <property type="entry name" value="CASc"/>
    <property type="match status" value="1"/>
</dbReference>
<reference evidence="12" key="2">
    <citation type="submission" date="2025-09" db="UniProtKB">
        <authorList>
            <consortium name="Ensembl"/>
        </authorList>
    </citation>
    <scope>IDENTIFICATION</scope>
</reference>
<dbReference type="PANTHER" id="PTHR48169">
    <property type="entry name" value="DED DOMAIN-CONTAINING PROTEIN"/>
    <property type="match status" value="1"/>
</dbReference>
<dbReference type="InterPro" id="IPR001875">
    <property type="entry name" value="DED_dom"/>
</dbReference>
<dbReference type="SMART" id="SM00031">
    <property type="entry name" value="DED"/>
    <property type="match status" value="1"/>
</dbReference>
<evidence type="ECO:0000256" key="7">
    <source>
        <dbReference type="ARBA" id="ARBA00023145"/>
    </source>
</evidence>
<keyword evidence="2" id="KW-0645">Protease</keyword>
<keyword evidence="3" id="KW-0053">Apoptosis</keyword>
<name>A0A8C3J486_9CHAR</name>
<feature type="domain" description="Caspase family p10" evidence="10">
    <location>
        <begin position="335"/>
        <end position="422"/>
    </location>
</feature>
<dbReference type="InterPro" id="IPR015917">
    <property type="entry name" value="Pept_C14A"/>
</dbReference>
<dbReference type="PANTHER" id="PTHR48169:SF7">
    <property type="entry name" value="CASPASE 10"/>
    <property type="match status" value="1"/>
</dbReference>
<keyword evidence="13" id="KW-1185">Reference proteome</keyword>
<evidence type="ECO:0000256" key="8">
    <source>
        <dbReference type="RuleBase" id="RU003971"/>
    </source>
</evidence>
<evidence type="ECO:0000259" key="11">
    <source>
        <dbReference type="PROSITE" id="PS50208"/>
    </source>
</evidence>
<dbReference type="GO" id="GO:0005737">
    <property type="term" value="C:cytoplasm"/>
    <property type="evidence" value="ECO:0007669"/>
    <property type="project" value="UniProtKB-ARBA"/>
</dbReference>
<dbReference type="InterPro" id="IPR001309">
    <property type="entry name" value="Pept_C14_p20"/>
</dbReference>
<dbReference type="GO" id="GO:0006915">
    <property type="term" value="P:apoptotic process"/>
    <property type="evidence" value="ECO:0007669"/>
    <property type="project" value="UniProtKB-KW"/>
</dbReference>
<reference evidence="12" key="1">
    <citation type="submission" date="2025-08" db="UniProtKB">
        <authorList>
            <consortium name="Ensembl"/>
        </authorList>
    </citation>
    <scope>IDENTIFICATION</scope>
</reference>
<dbReference type="Ensembl" id="ENSCPGT00000002078.1">
    <property type="protein sequence ID" value="ENSCPGP00000001890.1"/>
    <property type="gene ID" value="ENSCPGG00000001415.1"/>
</dbReference>
<dbReference type="AlphaFoldDB" id="A0A8C3J486"/>
<dbReference type="Proteomes" id="UP000694419">
    <property type="component" value="Unplaced"/>
</dbReference>
<accession>A0A8C3J486</accession>
<dbReference type="InterPro" id="IPR016129">
    <property type="entry name" value="Caspase_his_AS"/>
</dbReference>
<proteinExistence type="inferred from homology"/>
<dbReference type="FunFam" id="3.40.50.1460:FF:000014">
    <property type="entry name" value="Caspase 10, apoptosis-related cysteine peptidase"/>
    <property type="match status" value="1"/>
</dbReference>
<dbReference type="GO" id="GO:0042981">
    <property type="term" value="P:regulation of apoptotic process"/>
    <property type="evidence" value="ECO:0007669"/>
    <property type="project" value="InterPro"/>
</dbReference>
<dbReference type="CDD" id="cd00032">
    <property type="entry name" value="CASc"/>
    <property type="match status" value="1"/>
</dbReference>
<keyword evidence="5" id="KW-0378">Hydrolase</keyword>
<evidence type="ECO:0000256" key="3">
    <source>
        <dbReference type="ARBA" id="ARBA00022703"/>
    </source>
</evidence>
<dbReference type="Gene3D" id="3.40.50.1460">
    <property type="match status" value="1"/>
</dbReference>
<keyword evidence="6" id="KW-0788">Thiol protease</keyword>
<dbReference type="SUPFAM" id="SSF47986">
    <property type="entry name" value="DEATH domain"/>
    <property type="match status" value="1"/>
</dbReference>
<evidence type="ECO:0000256" key="2">
    <source>
        <dbReference type="ARBA" id="ARBA00022670"/>
    </source>
</evidence>
<dbReference type="Gene3D" id="1.10.533.10">
    <property type="entry name" value="Death Domain, Fas"/>
    <property type="match status" value="2"/>
</dbReference>
<dbReference type="FunFam" id="1.10.533.10:FF:000038">
    <property type="entry name" value="Caspase 10"/>
    <property type="match status" value="1"/>
</dbReference>
<evidence type="ECO:0000256" key="4">
    <source>
        <dbReference type="ARBA" id="ARBA00022737"/>
    </source>
</evidence>